<keyword evidence="4" id="KW-1185">Reference proteome</keyword>
<feature type="domain" description="GGDEF" evidence="2">
    <location>
        <begin position="358"/>
        <end position="481"/>
    </location>
</feature>
<feature type="transmembrane region" description="Helical" evidence="1">
    <location>
        <begin position="12"/>
        <end position="35"/>
    </location>
</feature>
<dbReference type="SMART" id="SM01080">
    <property type="entry name" value="CHASE2"/>
    <property type="match status" value="1"/>
</dbReference>
<evidence type="ECO:0000313" key="3">
    <source>
        <dbReference type="EMBL" id="MFD2609465.1"/>
    </source>
</evidence>
<evidence type="ECO:0000313" key="4">
    <source>
        <dbReference type="Proteomes" id="UP001597475"/>
    </source>
</evidence>
<keyword evidence="3" id="KW-0548">Nucleotidyltransferase</keyword>
<proteinExistence type="predicted"/>
<dbReference type="GO" id="GO:0052621">
    <property type="term" value="F:diguanylate cyclase activity"/>
    <property type="evidence" value="ECO:0007669"/>
    <property type="project" value="UniProtKB-EC"/>
</dbReference>
<dbReference type="PROSITE" id="PS50887">
    <property type="entry name" value="GGDEF"/>
    <property type="match status" value="1"/>
</dbReference>
<keyword evidence="1" id="KW-1133">Transmembrane helix</keyword>
<dbReference type="EC" id="2.7.7.65" evidence="3"/>
<dbReference type="PANTHER" id="PTHR45138:SF9">
    <property type="entry name" value="DIGUANYLATE CYCLASE DGCM-RELATED"/>
    <property type="match status" value="1"/>
</dbReference>
<reference evidence="4" key="1">
    <citation type="journal article" date="2019" name="Int. J. Syst. Evol. Microbiol.">
        <title>The Global Catalogue of Microorganisms (GCM) 10K type strain sequencing project: providing services to taxonomists for standard genome sequencing and annotation.</title>
        <authorList>
            <consortium name="The Broad Institute Genomics Platform"/>
            <consortium name="The Broad Institute Genome Sequencing Center for Infectious Disease"/>
            <person name="Wu L."/>
            <person name="Ma J."/>
        </authorList>
    </citation>
    <scope>NUCLEOTIDE SEQUENCE [LARGE SCALE GENOMIC DNA]</scope>
    <source>
        <strain evidence="4">KCTC 33842</strain>
    </source>
</reference>
<dbReference type="InterPro" id="IPR007890">
    <property type="entry name" value="CHASE2"/>
</dbReference>
<dbReference type="CDD" id="cd01949">
    <property type="entry name" value="GGDEF"/>
    <property type="match status" value="1"/>
</dbReference>
<dbReference type="RefSeq" id="WP_386844860.1">
    <property type="nucleotide sequence ID" value="NZ_JBHUMK010000037.1"/>
</dbReference>
<feature type="transmembrane region" description="Helical" evidence="1">
    <location>
        <begin position="295"/>
        <end position="320"/>
    </location>
</feature>
<dbReference type="Proteomes" id="UP001597475">
    <property type="component" value="Unassembled WGS sequence"/>
</dbReference>
<accession>A0ABW5P2T9</accession>
<dbReference type="InterPro" id="IPR043128">
    <property type="entry name" value="Rev_trsase/Diguanyl_cyclase"/>
</dbReference>
<dbReference type="NCBIfam" id="TIGR00254">
    <property type="entry name" value="GGDEF"/>
    <property type="match status" value="1"/>
</dbReference>
<dbReference type="InterPro" id="IPR000160">
    <property type="entry name" value="GGDEF_dom"/>
</dbReference>
<dbReference type="EMBL" id="JBHUMK010000037">
    <property type="protein sequence ID" value="MFD2609465.1"/>
    <property type="molecule type" value="Genomic_DNA"/>
</dbReference>
<dbReference type="Pfam" id="PF00990">
    <property type="entry name" value="GGDEF"/>
    <property type="match status" value="1"/>
</dbReference>
<feature type="transmembrane region" description="Helical" evidence="1">
    <location>
        <begin position="260"/>
        <end position="289"/>
    </location>
</feature>
<name>A0ABW5P2T9_9DEIO</name>
<sequence>MFPSPERSLTRLTAPLGAVMGALLALGMPTNPLLWDALNRNLPVQGASPTVIVAIDDVALRDYGRLSQWPTGLYARAIRTLQEAGAAAIGVDVLLGERAHDLTAGLAPDGAPLVLATSPGAPLPAPLPAPARWGVSALNISPDRVVRFAQTAYPYSGSLLPSFARELGRAAGQPAPLDTRPHLLRRPAEPPAVLPFSDVASGNVRYGALQGRVVLIGVTAAELAPGVLRDSSGEVKSGVELQAQAVGTFLRAPLRTLPPWLLVVLGALLTGGTALLRGLWGFGLAFALLGLSAALWPLGVLLPGVTLSLAAILGTALVALERSWNLRTLEMRDPLTGFGNRLAFTRAAEHRWQHRRTRPLGLILVDLSGFRQVNAQYGRQAGDALLRHLAEELARHRRRGEMLFRWGADEFAVLLDHTTPAEVHAHAEGLQSALQGLRYRDLPVQASVGAACTGPDVDTPTALVEAASRNRYRRKYQQGQG</sequence>
<dbReference type="SUPFAM" id="SSF55073">
    <property type="entry name" value="Nucleotide cyclase"/>
    <property type="match status" value="1"/>
</dbReference>
<dbReference type="InterPro" id="IPR050469">
    <property type="entry name" value="Diguanylate_Cyclase"/>
</dbReference>
<keyword evidence="1" id="KW-0472">Membrane</keyword>
<dbReference type="InterPro" id="IPR029787">
    <property type="entry name" value="Nucleotide_cyclase"/>
</dbReference>
<dbReference type="PANTHER" id="PTHR45138">
    <property type="entry name" value="REGULATORY COMPONENTS OF SENSORY TRANSDUCTION SYSTEM"/>
    <property type="match status" value="1"/>
</dbReference>
<gene>
    <name evidence="3" type="ORF">ACFSR9_08455</name>
</gene>
<organism evidence="3 4">
    <name type="scientific">Deinococcus taklimakanensis</name>
    <dbReference type="NCBI Taxonomy" id="536443"/>
    <lineage>
        <taxon>Bacteria</taxon>
        <taxon>Thermotogati</taxon>
        <taxon>Deinococcota</taxon>
        <taxon>Deinococci</taxon>
        <taxon>Deinococcales</taxon>
        <taxon>Deinococcaceae</taxon>
        <taxon>Deinococcus</taxon>
    </lineage>
</organism>
<dbReference type="SMART" id="SM00267">
    <property type="entry name" value="GGDEF"/>
    <property type="match status" value="1"/>
</dbReference>
<evidence type="ECO:0000256" key="1">
    <source>
        <dbReference type="SAM" id="Phobius"/>
    </source>
</evidence>
<evidence type="ECO:0000259" key="2">
    <source>
        <dbReference type="PROSITE" id="PS50887"/>
    </source>
</evidence>
<dbReference type="Gene3D" id="3.30.70.270">
    <property type="match status" value="1"/>
</dbReference>
<comment type="caution">
    <text evidence="3">The sequence shown here is derived from an EMBL/GenBank/DDBJ whole genome shotgun (WGS) entry which is preliminary data.</text>
</comment>
<protein>
    <submittedName>
        <fullName evidence="3">Diguanylate cyclase domain-containing protein</fullName>
        <ecNumber evidence="3">2.7.7.65</ecNumber>
    </submittedName>
</protein>
<keyword evidence="3" id="KW-0808">Transferase</keyword>
<dbReference type="Pfam" id="PF05226">
    <property type="entry name" value="CHASE2"/>
    <property type="match status" value="1"/>
</dbReference>
<keyword evidence="1" id="KW-0812">Transmembrane</keyword>